<dbReference type="Proteomes" id="UP000789508">
    <property type="component" value="Unassembled WGS sequence"/>
</dbReference>
<comment type="caution">
    <text evidence="1">The sequence shown here is derived from an EMBL/GenBank/DDBJ whole genome shotgun (WGS) entry which is preliminary data.</text>
</comment>
<protein>
    <submittedName>
        <fullName evidence="1">14193_t:CDS:1</fullName>
    </submittedName>
</protein>
<organism evidence="1 2">
    <name type="scientific">Ambispora leptoticha</name>
    <dbReference type="NCBI Taxonomy" id="144679"/>
    <lineage>
        <taxon>Eukaryota</taxon>
        <taxon>Fungi</taxon>
        <taxon>Fungi incertae sedis</taxon>
        <taxon>Mucoromycota</taxon>
        <taxon>Glomeromycotina</taxon>
        <taxon>Glomeromycetes</taxon>
        <taxon>Archaeosporales</taxon>
        <taxon>Ambisporaceae</taxon>
        <taxon>Ambispora</taxon>
    </lineage>
</organism>
<evidence type="ECO:0000313" key="2">
    <source>
        <dbReference type="Proteomes" id="UP000789508"/>
    </source>
</evidence>
<keyword evidence="2" id="KW-1185">Reference proteome</keyword>
<evidence type="ECO:0000313" key="1">
    <source>
        <dbReference type="EMBL" id="CAG8777254.1"/>
    </source>
</evidence>
<accession>A0A9N9JFZ4</accession>
<name>A0A9N9JFZ4_9GLOM</name>
<reference evidence="1" key="1">
    <citation type="submission" date="2021-06" db="EMBL/GenBank/DDBJ databases">
        <authorList>
            <person name="Kallberg Y."/>
            <person name="Tangrot J."/>
            <person name="Rosling A."/>
        </authorList>
    </citation>
    <scope>NUCLEOTIDE SEQUENCE</scope>
    <source>
        <strain evidence="1">FL130A</strain>
    </source>
</reference>
<dbReference type="AlphaFoldDB" id="A0A9N9JFZ4"/>
<proteinExistence type="predicted"/>
<feature type="non-terminal residue" evidence="1">
    <location>
        <position position="47"/>
    </location>
</feature>
<dbReference type="EMBL" id="CAJVPS010056457">
    <property type="protein sequence ID" value="CAG8777254.1"/>
    <property type="molecule type" value="Genomic_DNA"/>
</dbReference>
<gene>
    <name evidence="1" type="ORF">ALEPTO_LOCUS14473</name>
</gene>
<feature type="non-terminal residue" evidence="1">
    <location>
        <position position="1"/>
    </location>
</feature>
<sequence length="47" mass="5237">DQPHLKVLSDRPYASYDPIQSGSSRIGPNTVTIANIQRFFSSFALQL</sequence>